<evidence type="ECO:0000256" key="1">
    <source>
        <dbReference type="ARBA" id="ARBA00004123"/>
    </source>
</evidence>
<sequence>MWAMSESTLDGNTLEGLQTERKWPREFESDHQEESVWTQRDKCVSLVLSGRSLGQSKKKRRKFREGLDVLCRWTDGLLYLGVIIKVDEKLKRALVRFEDSSEYWTLFKDMQRGTMPGGEIVCVKCEIGESEPPNEIVICDHCNLGYHQRCHRPKISAEILKPEVPWFCRNCIFASTAKKGGAVKKGVNGHAMQQMKMALPYDLHSLTWDAQHKSNSEQCYCYCGGPGEWYLKMLQCCRCKQWFHEACLQCLDVPLLYGDRFYIFVCSVCNIGPEFLTRLALKWTDVAHLIMFNLTIQNNKKYFDIDTSIVPFLNSNWSLFQLQGEPATVPEEKRREILMSALHNNRSRFKCGKEIKKKTTLWGLRVRIPPPAPSVILPAIGPINEKSASDTKGRPKKEKDYALFRIRKKFKTNDSPYDSSTSSNGHKTTRCSMEAHNKKRTNGTNSSRSSIKSTGQSSTIKQEVLDGDDMSSFTTLDTIIPPPINFEGVNHPFMDLDKPAKNIPPIRPIKHQLSEDDIQVFKNREVKKKVKKVNDTKKTWLNGQLYSLKNTTMEFDNVFDSSLVSISKNSDLCTGDQHSMVSNYLGSSSRIIKGEKFRVLARRVTSQGIVQYLIEWEGTPV</sequence>
<feature type="compositionally biased region" description="Polar residues" evidence="10">
    <location>
        <begin position="413"/>
        <end position="426"/>
    </location>
</feature>
<keyword evidence="6" id="KW-0862">Zinc</keyword>
<dbReference type="CDD" id="cd20385">
    <property type="entry name" value="Tudor_PCL"/>
    <property type="match status" value="1"/>
</dbReference>
<dbReference type="Pfam" id="PF00628">
    <property type="entry name" value="PHD"/>
    <property type="match status" value="1"/>
</dbReference>
<dbReference type="Pfam" id="PF14061">
    <property type="entry name" value="Mtf2_C"/>
    <property type="match status" value="1"/>
</dbReference>
<keyword evidence="4" id="KW-0677">Repeat</keyword>
<evidence type="ECO:0000256" key="9">
    <source>
        <dbReference type="PROSITE-ProRule" id="PRU00146"/>
    </source>
</evidence>
<evidence type="ECO:0000256" key="8">
    <source>
        <dbReference type="ARBA" id="ARBA00023242"/>
    </source>
</evidence>
<evidence type="ECO:0000256" key="10">
    <source>
        <dbReference type="SAM" id="MobiDB-lite"/>
    </source>
</evidence>
<organism evidence="12 13">
    <name type="scientific">Limulus polyphemus</name>
    <name type="common">Atlantic horseshoe crab</name>
    <dbReference type="NCBI Taxonomy" id="6850"/>
    <lineage>
        <taxon>Eukaryota</taxon>
        <taxon>Metazoa</taxon>
        <taxon>Ecdysozoa</taxon>
        <taxon>Arthropoda</taxon>
        <taxon>Chelicerata</taxon>
        <taxon>Merostomata</taxon>
        <taxon>Xiphosura</taxon>
        <taxon>Limulidae</taxon>
        <taxon>Limulus</taxon>
    </lineage>
</organism>
<keyword evidence="3" id="KW-0479">Metal-binding</keyword>
<dbReference type="Gene3D" id="3.90.980.20">
    <property type="match status" value="1"/>
</dbReference>
<dbReference type="SUPFAM" id="SSF57903">
    <property type="entry name" value="FYVE/PHD zinc finger"/>
    <property type="match status" value="2"/>
</dbReference>
<dbReference type="InterPro" id="IPR001965">
    <property type="entry name" value="Znf_PHD"/>
</dbReference>
<proteinExistence type="inferred from homology"/>
<evidence type="ECO:0000313" key="12">
    <source>
        <dbReference type="Proteomes" id="UP000694941"/>
    </source>
</evidence>
<dbReference type="Gene3D" id="3.30.40.10">
    <property type="entry name" value="Zinc/RING finger domain, C3HC4 (zinc finger)"/>
    <property type="match status" value="1"/>
</dbReference>
<dbReference type="InterPro" id="IPR002999">
    <property type="entry name" value="Tudor"/>
</dbReference>
<reference evidence="13" key="1">
    <citation type="submission" date="2025-08" db="UniProtKB">
        <authorList>
            <consortium name="RefSeq"/>
        </authorList>
    </citation>
    <scope>IDENTIFICATION</scope>
    <source>
        <tissue evidence="13">Muscle</tissue>
    </source>
</reference>
<dbReference type="PROSITE" id="PS50016">
    <property type="entry name" value="ZF_PHD_2"/>
    <property type="match status" value="1"/>
</dbReference>
<dbReference type="SUPFAM" id="SSF63748">
    <property type="entry name" value="Tudor/PWWP/MBT"/>
    <property type="match status" value="1"/>
</dbReference>
<dbReference type="RefSeq" id="XP_022249431.1">
    <property type="nucleotide sequence ID" value="XM_022393723.1"/>
</dbReference>
<comment type="similarity">
    <text evidence="2">Belongs to the Polycomblike family.</text>
</comment>
<dbReference type="GeneID" id="106465790"/>
<keyword evidence="12" id="KW-1185">Reference proteome</keyword>
<dbReference type="Gene3D" id="2.30.30.140">
    <property type="match status" value="1"/>
</dbReference>
<feature type="compositionally biased region" description="Polar residues" evidence="10">
    <location>
        <begin position="442"/>
        <end position="461"/>
    </location>
</feature>
<evidence type="ECO:0000256" key="3">
    <source>
        <dbReference type="ARBA" id="ARBA00022723"/>
    </source>
</evidence>
<protein>
    <submittedName>
        <fullName evidence="13">Metal-response element-binding transcription factor 2-like isoform X1</fullName>
    </submittedName>
</protein>
<evidence type="ECO:0000256" key="4">
    <source>
        <dbReference type="ARBA" id="ARBA00022737"/>
    </source>
</evidence>
<dbReference type="InterPro" id="IPR019787">
    <property type="entry name" value="Znf_PHD-finger"/>
</dbReference>
<dbReference type="InterPro" id="IPR019786">
    <property type="entry name" value="Zinc_finger_PHD-type_CS"/>
</dbReference>
<name>A0ABM1T0M5_LIMPO</name>
<dbReference type="SMART" id="SM00333">
    <property type="entry name" value="TUDOR"/>
    <property type="match status" value="1"/>
</dbReference>
<feature type="region of interest" description="Disordered" evidence="10">
    <location>
        <begin position="413"/>
        <end position="461"/>
    </location>
</feature>
<feature type="domain" description="PHD-type" evidence="11">
    <location>
        <begin position="119"/>
        <end position="174"/>
    </location>
</feature>
<evidence type="ECO:0000259" key="11">
    <source>
        <dbReference type="PROSITE" id="PS50016"/>
    </source>
</evidence>
<keyword evidence="7" id="KW-0156">Chromatin regulator</keyword>
<comment type="subcellular location">
    <subcellularLocation>
        <location evidence="1">Nucleus</location>
    </subcellularLocation>
</comment>
<dbReference type="PROSITE" id="PS01359">
    <property type="entry name" value="ZF_PHD_1"/>
    <property type="match status" value="1"/>
</dbReference>
<accession>A0ABM1T0M5</accession>
<evidence type="ECO:0000313" key="13">
    <source>
        <dbReference type="RefSeq" id="XP_022249431.1"/>
    </source>
</evidence>
<dbReference type="Proteomes" id="UP000694941">
    <property type="component" value="Unplaced"/>
</dbReference>
<evidence type="ECO:0000256" key="5">
    <source>
        <dbReference type="ARBA" id="ARBA00022771"/>
    </source>
</evidence>
<dbReference type="PANTHER" id="PTHR12628">
    <property type="entry name" value="POLYCOMB-LIKE TRANSCRIPTION FACTOR"/>
    <property type="match status" value="1"/>
</dbReference>
<dbReference type="InterPro" id="IPR025894">
    <property type="entry name" value="Mtf2_C_dom"/>
</dbReference>
<keyword evidence="8" id="KW-0539">Nucleus</keyword>
<dbReference type="InterPro" id="IPR011011">
    <property type="entry name" value="Znf_FYVE_PHD"/>
</dbReference>
<gene>
    <name evidence="13" type="primary">LOC106465790</name>
</gene>
<dbReference type="CDD" id="cd15503">
    <property type="entry name" value="PHD2_MTF2_PHF19_like"/>
    <property type="match status" value="1"/>
</dbReference>
<dbReference type="SMART" id="SM00249">
    <property type="entry name" value="PHD"/>
    <property type="match status" value="2"/>
</dbReference>
<keyword evidence="5 9" id="KW-0863">Zinc-finger</keyword>
<dbReference type="PANTHER" id="PTHR12628:SF21">
    <property type="entry name" value="PHD-TYPE DOMAIN-CONTAINING PROTEIN"/>
    <property type="match status" value="1"/>
</dbReference>
<evidence type="ECO:0000256" key="2">
    <source>
        <dbReference type="ARBA" id="ARBA00008084"/>
    </source>
</evidence>
<evidence type="ECO:0000256" key="7">
    <source>
        <dbReference type="ARBA" id="ARBA00022853"/>
    </source>
</evidence>
<evidence type="ECO:0000256" key="6">
    <source>
        <dbReference type="ARBA" id="ARBA00022833"/>
    </source>
</evidence>
<dbReference type="InterPro" id="IPR013083">
    <property type="entry name" value="Znf_RING/FYVE/PHD"/>
</dbReference>